<gene>
    <name evidence="1" type="ORF">ABVK25_010796</name>
</gene>
<dbReference type="EMBL" id="JBHFEH010000075">
    <property type="protein sequence ID" value="KAL2048943.1"/>
    <property type="molecule type" value="Genomic_DNA"/>
</dbReference>
<organism evidence="1 2">
    <name type="scientific">Lepraria finkii</name>
    <dbReference type="NCBI Taxonomy" id="1340010"/>
    <lineage>
        <taxon>Eukaryota</taxon>
        <taxon>Fungi</taxon>
        <taxon>Dikarya</taxon>
        <taxon>Ascomycota</taxon>
        <taxon>Pezizomycotina</taxon>
        <taxon>Lecanoromycetes</taxon>
        <taxon>OSLEUM clade</taxon>
        <taxon>Lecanoromycetidae</taxon>
        <taxon>Lecanorales</taxon>
        <taxon>Lecanorineae</taxon>
        <taxon>Stereocaulaceae</taxon>
        <taxon>Lepraria</taxon>
    </lineage>
</organism>
<reference evidence="1 2" key="1">
    <citation type="submission" date="2024-09" db="EMBL/GenBank/DDBJ databases">
        <title>Rethinking Asexuality: The Enigmatic Case of Functional Sexual Genes in Lepraria (Stereocaulaceae).</title>
        <authorList>
            <person name="Doellman M."/>
            <person name="Sun Y."/>
            <person name="Barcenas-Pena A."/>
            <person name="Lumbsch H.T."/>
            <person name="Grewe F."/>
        </authorList>
    </citation>
    <scope>NUCLEOTIDE SEQUENCE [LARGE SCALE GENOMIC DNA]</scope>
    <source>
        <strain evidence="1 2">Grewe 0041</strain>
    </source>
</reference>
<sequence length="268" mass="29695">MEPASEPSPLSLGPPYRVILPRQATPSAATSAAISTVTSVPAPTMGNSIELTARYTMPSVPRPPIVEHLTVLNDFLGIRPSHPEQPKVIAVDGFDRSAVQMLIANLQDHITRKLQCTVRVMDNEFTRRPVDASTQVYNYIRQIHNWGMMWNKIAEAPPPEPAQCIYLLPISPLMATIRASNHLALTGTYSTVGHWRWLASHWSGHPRPDITINIEDMADVSVNREIVRLQGRNMNTLIVTKGLDGGVDLGPQQLCCVLFEVEKWLVLG</sequence>
<accession>A0ABR4ATC7</accession>
<evidence type="ECO:0000313" key="2">
    <source>
        <dbReference type="Proteomes" id="UP001590951"/>
    </source>
</evidence>
<protein>
    <submittedName>
        <fullName evidence="1">Uncharacterized protein</fullName>
    </submittedName>
</protein>
<dbReference type="Proteomes" id="UP001590951">
    <property type="component" value="Unassembled WGS sequence"/>
</dbReference>
<name>A0ABR4ATC7_9LECA</name>
<keyword evidence="2" id="KW-1185">Reference proteome</keyword>
<evidence type="ECO:0000313" key="1">
    <source>
        <dbReference type="EMBL" id="KAL2048943.1"/>
    </source>
</evidence>
<comment type="caution">
    <text evidence="1">The sequence shown here is derived from an EMBL/GenBank/DDBJ whole genome shotgun (WGS) entry which is preliminary data.</text>
</comment>
<proteinExistence type="predicted"/>